<protein>
    <submittedName>
        <fullName evidence="1">Enterotoxin type A</fullName>
    </submittedName>
</protein>
<keyword evidence="1" id="KW-0614">Plasmid</keyword>
<dbReference type="SUPFAM" id="SSF54334">
    <property type="entry name" value="Superantigen toxins, C-terminal domain"/>
    <property type="match status" value="1"/>
</dbReference>
<gene>
    <name evidence="1" type="primary">entA</name>
    <name evidence="1" type="ORF">CEPFAONJ_00038</name>
</gene>
<dbReference type="EMBL" id="MK992500">
    <property type="protein sequence ID" value="QHV83418.1"/>
    <property type="molecule type" value="Genomic_DNA"/>
</dbReference>
<dbReference type="InterPro" id="IPR016091">
    <property type="entry name" value="SuperAg_toxin_C"/>
</dbReference>
<evidence type="ECO:0000313" key="1">
    <source>
        <dbReference type="EMBL" id="QHV83418.1"/>
    </source>
</evidence>
<organism evidence="1">
    <name type="scientific">Staphylococcus aureus</name>
    <dbReference type="NCBI Taxonomy" id="1280"/>
    <lineage>
        <taxon>Bacteria</taxon>
        <taxon>Bacillati</taxon>
        <taxon>Bacillota</taxon>
        <taxon>Bacilli</taxon>
        <taxon>Bacillales</taxon>
        <taxon>Staphylococcaceae</taxon>
        <taxon>Staphylococcus</taxon>
    </lineage>
</organism>
<dbReference type="Gene3D" id="3.10.20.120">
    <property type="match status" value="1"/>
</dbReference>
<geneLocation type="plasmid" evidence="1">
    <name>p5Sau489</name>
</geneLocation>
<dbReference type="AlphaFoldDB" id="A0A6C0MY58"/>
<reference evidence="1" key="1">
    <citation type="submission" date="2019-05" db="EMBL/GenBank/DDBJ databases">
        <authorList>
            <person name="Corredor Z.L."/>
            <person name="De la Hoz M.C."/>
            <person name="Reyes N."/>
            <person name="Marquez-Ortiz R.A."/>
            <person name="Tovar C."/>
            <person name="Moreno J."/>
            <person name="Montes O."/>
            <person name="Vanegas N."/>
            <person name="Escobar-Perez J."/>
        </authorList>
    </citation>
    <scope>NUCLEOTIDE SEQUENCE</scope>
    <source>
        <strain evidence="1">5Sau489</strain>
        <plasmid evidence="1">p5Sau489</plasmid>
    </source>
</reference>
<proteinExistence type="predicted"/>
<dbReference type="GO" id="GO:0005576">
    <property type="term" value="C:extracellular region"/>
    <property type="evidence" value="ECO:0007669"/>
    <property type="project" value="InterPro"/>
</dbReference>
<name>A0A6C0MY58_STAAU</name>
<accession>A0A6C0MY58</accession>
<sequence length="60" mass="7043">MFHTSKEPLVSYDLFNVIGQYPDKLLKIYQDNKIIESENMHIDIYLYTSLIVLISLPLVL</sequence>